<evidence type="ECO:0000313" key="2">
    <source>
        <dbReference type="EMBL" id="CAB0002365.1"/>
    </source>
</evidence>
<evidence type="ECO:0000313" key="3">
    <source>
        <dbReference type="Proteomes" id="UP000479000"/>
    </source>
</evidence>
<keyword evidence="3" id="KW-1185">Reference proteome</keyword>
<gene>
    <name evidence="2" type="ORF">NTEN_LOCUS8152</name>
</gene>
<protein>
    <submittedName>
        <fullName evidence="2">Uncharacterized protein</fullName>
    </submittedName>
</protein>
<evidence type="ECO:0000256" key="1">
    <source>
        <dbReference type="SAM" id="MobiDB-lite"/>
    </source>
</evidence>
<feature type="region of interest" description="Disordered" evidence="1">
    <location>
        <begin position="336"/>
        <end position="359"/>
    </location>
</feature>
<dbReference type="AlphaFoldDB" id="A0A6H5GI19"/>
<organism evidence="2 3">
    <name type="scientific">Nesidiocoris tenuis</name>
    <dbReference type="NCBI Taxonomy" id="355587"/>
    <lineage>
        <taxon>Eukaryota</taxon>
        <taxon>Metazoa</taxon>
        <taxon>Ecdysozoa</taxon>
        <taxon>Arthropoda</taxon>
        <taxon>Hexapoda</taxon>
        <taxon>Insecta</taxon>
        <taxon>Pterygota</taxon>
        <taxon>Neoptera</taxon>
        <taxon>Paraneoptera</taxon>
        <taxon>Hemiptera</taxon>
        <taxon>Heteroptera</taxon>
        <taxon>Panheteroptera</taxon>
        <taxon>Cimicomorpha</taxon>
        <taxon>Miridae</taxon>
        <taxon>Dicyphina</taxon>
        <taxon>Nesidiocoris</taxon>
    </lineage>
</organism>
<sequence>MRSYQQVATDVNEALAIDEIISAWENLNSRFACGMRTEPRLTHQFPFHMSRRTRKRILFGGYVHRGRPPPATTNTSILLEHEKRKKKLPAQIRAKFRKPSDGPALRVLSIKSERRRTRKHGSPRALRSPDADCVQTLSRAIKIFINSRRPAIREVILNLIWKSYGSQSKSPYRLLSAQCQQYSMLRYQCPCWYQLMKRVFSCWDDGRDCSVTEHRDPLRINDGHIFSVIIKQDRIMFFKNLSFGLVKISMSTGIRGPSKSLEGRSNCTDAPMTVAMTCVQGRNRVKSAWEEGRFEKSKLQFALMALSFRKSPSPRARGIKMRKTLRTRRSCAIFSPGGQEGLIRSRTTPPGRRPSARPRIVVQPRPPCLAPARTNSDLKTRRYFNILTNFLSYPKHVFGNGQFQLAKTKTPGPARIVSNDGFQTVPDAARGTKDLQPPMGNRRVALFRSINPPHPHHRVQTKLINDFLRHLKTYAGLVLLEDRRIANNGSPVLQPDLWCAMVRCWKLALQIREHHSILKNSYIVYRKITLIHPLSVLGYFYCTTGDRYEETLADIANSRSSSPFFTAPLAIECPRIDIDQNRTDSVYRHCMELC</sequence>
<dbReference type="EMBL" id="CADCXU010011995">
    <property type="protein sequence ID" value="CAB0002365.1"/>
    <property type="molecule type" value="Genomic_DNA"/>
</dbReference>
<reference evidence="2 3" key="1">
    <citation type="submission" date="2020-02" db="EMBL/GenBank/DDBJ databases">
        <authorList>
            <person name="Ferguson B K."/>
        </authorList>
    </citation>
    <scope>NUCLEOTIDE SEQUENCE [LARGE SCALE GENOMIC DNA]</scope>
</reference>
<proteinExistence type="predicted"/>
<accession>A0A6H5GI19</accession>
<dbReference type="Proteomes" id="UP000479000">
    <property type="component" value="Unassembled WGS sequence"/>
</dbReference>
<name>A0A6H5GI19_9HEMI</name>